<protein>
    <recommendedName>
        <fullName evidence="1">Endonuclease/exonuclease/phosphatase domain-containing protein</fullName>
    </recommendedName>
</protein>
<keyword evidence="3" id="KW-1185">Reference proteome</keyword>
<accession>A0ABS1D886</accession>
<reference evidence="2 3" key="1">
    <citation type="journal article" date="2020" name="Microorganisms">
        <title>Osmotic Adaptation and Compatible Solute Biosynthesis of Phototrophic Bacteria as Revealed from Genome Analyses.</title>
        <authorList>
            <person name="Imhoff J.F."/>
            <person name="Rahn T."/>
            <person name="Kunzel S."/>
            <person name="Keller A."/>
            <person name="Neulinger S.C."/>
        </authorList>
    </citation>
    <scope>NUCLEOTIDE SEQUENCE [LARGE SCALE GENOMIC DNA]</scope>
    <source>
        <strain evidence="2 3">DSM 9895</strain>
    </source>
</reference>
<comment type="caution">
    <text evidence="2">The sequence shown here is derived from an EMBL/GenBank/DDBJ whole genome shotgun (WGS) entry which is preliminary data.</text>
</comment>
<evidence type="ECO:0000259" key="1">
    <source>
        <dbReference type="Pfam" id="PF03372"/>
    </source>
</evidence>
<feature type="domain" description="Endonuclease/exonuclease/phosphatase" evidence="1">
    <location>
        <begin position="102"/>
        <end position="305"/>
    </location>
</feature>
<dbReference type="Pfam" id="PF03372">
    <property type="entry name" value="Exo_endo_phos"/>
    <property type="match status" value="1"/>
</dbReference>
<dbReference type="EMBL" id="NRRL01000001">
    <property type="protein sequence ID" value="MBK1666612.1"/>
    <property type="molecule type" value="Genomic_DNA"/>
</dbReference>
<gene>
    <name evidence="2" type="ORF">CKO28_00960</name>
</gene>
<evidence type="ECO:0000313" key="3">
    <source>
        <dbReference type="Proteomes" id="UP001296873"/>
    </source>
</evidence>
<dbReference type="Proteomes" id="UP001296873">
    <property type="component" value="Unassembled WGS sequence"/>
</dbReference>
<dbReference type="RefSeq" id="WP_200338663.1">
    <property type="nucleotide sequence ID" value="NZ_NRRL01000001.1"/>
</dbReference>
<evidence type="ECO:0000313" key="2">
    <source>
        <dbReference type="EMBL" id="MBK1666612.1"/>
    </source>
</evidence>
<sequence>MPRRARHALTAGLAVLCGLTVLSTAGPRAWPWELVTHFQPQTAALSLALAAAALLARLPVHGLLAGLIAISPLATITAPSEIPVRLLRTADARGAAPYLSVVTHNVLASNPARAAVIAWLRTVRPDIAVIQESTSAWRHAFLQIADMLPYQAHGVSTHVDGGITVLSRHRLLAQDLLYPTGDHRKPLLSVTLDAPQGPVTLVAAHPWSPRSAARLDLRDRYLEAAAALIRKQATPTVLAGDLNATPWSPIFADLAGSAALSRADRSPATFPAFLGPFGIPIDHIAGANGAAVTRITAGPALGSDHRPLVASVQLP</sequence>
<dbReference type="SUPFAM" id="SSF56219">
    <property type="entry name" value="DNase I-like"/>
    <property type="match status" value="1"/>
</dbReference>
<dbReference type="Gene3D" id="3.60.10.10">
    <property type="entry name" value="Endonuclease/exonuclease/phosphatase"/>
    <property type="match status" value="1"/>
</dbReference>
<name>A0ABS1D886_9PROT</name>
<dbReference type="InterPro" id="IPR005135">
    <property type="entry name" value="Endo/exonuclease/phosphatase"/>
</dbReference>
<organism evidence="2 3">
    <name type="scientific">Rhodovibrio sodomensis</name>
    <dbReference type="NCBI Taxonomy" id="1088"/>
    <lineage>
        <taxon>Bacteria</taxon>
        <taxon>Pseudomonadati</taxon>
        <taxon>Pseudomonadota</taxon>
        <taxon>Alphaproteobacteria</taxon>
        <taxon>Rhodospirillales</taxon>
        <taxon>Rhodovibrionaceae</taxon>
        <taxon>Rhodovibrio</taxon>
    </lineage>
</organism>
<dbReference type="InterPro" id="IPR036691">
    <property type="entry name" value="Endo/exonu/phosph_ase_sf"/>
</dbReference>
<proteinExistence type="predicted"/>